<dbReference type="Proteomes" id="UP001497480">
    <property type="component" value="Unassembled WGS sequence"/>
</dbReference>
<dbReference type="SUPFAM" id="SSF56176">
    <property type="entry name" value="FAD-binding/transporter-associated domain-like"/>
    <property type="match status" value="1"/>
</dbReference>
<dbReference type="InterPro" id="IPR050432">
    <property type="entry name" value="FAD-linked_Oxidoreductases_BP"/>
</dbReference>
<keyword evidence="4" id="KW-0274">FAD</keyword>
<reference evidence="8 9" key="1">
    <citation type="submission" date="2024-03" db="EMBL/GenBank/DDBJ databases">
        <authorList>
            <person name="Martinez-Hernandez J."/>
        </authorList>
    </citation>
    <scope>NUCLEOTIDE SEQUENCE [LARGE SCALE GENOMIC DNA]</scope>
</reference>
<sequence length="358" mass="39699">MTQNKFILPSALAMLCLASIVVLRQGQTTPSLPSQLPKYLAIKLNTNPETISQASTDYGHIVHVNASAVFEPTSVNDIIELIKYSNSIKKPFTIAARGQAHSADGQAMAHNGVVVNMTHLGDFRNGSGIIVSDTYVDVGGKGDLITCSAENNSEAFYAVLGGLGQYGIITRARITLGPTPSRVKWLRLLYTDFSAFSRDQEHLISLDDTNAADYVEGLIMLNKPPLQFSFFPASDKQRITSLVTEYGVVYALELVKYYSPNSETMVEKEVANLVKGLKFVPTFSFEKDVSYVEFLDRVHTDELVLRSKGLWEVPHPWINLFVPKSRILDFNKGVIKGIILKQNISAEVFLIYAMNRNK</sequence>
<dbReference type="GO" id="GO:0009690">
    <property type="term" value="P:cytokinin metabolic process"/>
    <property type="evidence" value="ECO:0007669"/>
    <property type="project" value="InterPro"/>
</dbReference>
<feature type="signal peptide" evidence="6">
    <location>
        <begin position="1"/>
        <end position="26"/>
    </location>
</feature>
<dbReference type="PANTHER" id="PTHR13878:SF115">
    <property type="entry name" value="CYTOKININ DEHYDROGENASE"/>
    <property type="match status" value="1"/>
</dbReference>
<comment type="similarity">
    <text evidence="2">Belongs to the oxygen-dependent FAD-linked oxidoreductase family.</text>
</comment>
<feature type="domain" description="Cytokinin dehydrogenase 1 FAD/cytokinin binding" evidence="7">
    <location>
        <begin position="180"/>
        <end position="358"/>
    </location>
</feature>
<keyword evidence="9" id="KW-1185">Reference proteome</keyword>
<organism evidence="8 9">
    <name type="scientific">Lupinus luteus</name>
    <name type="common">European yellow lupine</name>
    <dbReference type="NCBI Taxonomy" id="3873"/>
    <lineage>
        <taxon>Eukaryota</taxon>
        <taxon>Viridiplantae</taxon>
        <taxon>Streptophyta</taxon>
        <taxon>Embryophyta</taxon>
        <taxon>Tracheophyta</taxon>
        <taxon>Spermatophyta</taxon>
        <taxon>Magnoliopsida</taxon>
        <taxon>eudicotyledons</taxon>
        <taxon>Gunneridae</taxon>
        <taxon>Pentapetalae</taxon>
        <taxon>rosids</taxon>
        <taxon>fabids</taxon>
        <taxon>Fabales</taxon>
        <taxon>Fabaceae</taxon>
        <taxon>Papilionoideae</taxon>
        <taxon>50 kb inversion clade</taxon>
        <taxon>genistoids sensu lato</taxon>
        <taxon>core genistoids</taxon>
        <taxon>Genisteae</taxon>
        <taxon>Lupinus</taxon>
    </lineage>
</organism>
<accession>A0AAV1W681</accession>
<dbReference type="InterPro" id="IPR016164">
    <property type="entry name" value="FAD-linked_Oxase-like_C"/>
</dbReference>
<protein>
    <recommendedName>
        <fullName evidence="7">Cytokinin dehydrogenase 1 FAD/cytokinin binding domain-containing protein</fullName>
    </recommendedName>
</protein>
<dbReference type="Gene3D" id="3.30.43.10">
    <property type="entry name" value="Uridine Diphospho-n-acetylenolpyruvylglucosamine Reductase, domain 2"/>
    <property type="match status" value="1"/>
</dbReference>
<dbReference type="InterPro" id="IPR016170">
    <property type="entry name" value="Cytok_DH_C_sf"/>
</dbReference>
<dbReference type="InterPro" id="IPR036318">
    <property type="entry name" value="FAD-bd_PCMH-like_sf"/>
</dbReference>
<dbReference type="Pfam" id="PF09265">
    <property type="entry name" value="Cytokin-bind"/>
    <property type="match status" value="1"/>
</dbReference>
<dbReference type="SUPFAM" id="SSF55103">
    <property type="entry name" value="FAD-linked oxidases, C-terminal domain"/>
    <property type="match status" value="1"/>
</dbReference>
<dbReference type="PANTHER" id="PTHR13878">
    <property type="entry name" value="GULONOLACTONE OXIDASE"/>
    <property type="match status" value="1"/>
</dbReference>
<dbReference type="EMBL" id="CAXHTB010000004">
    <property type="protein sequence ID" value="CAL0304776.1"/>
    <property type="molecule type" value="Genomic_DNA"/>
</dbReference>
<evidence type="ECO:0000313" key="9">
    <source>
        <dbReference type="Proteomes" id="UP001497480"/>
    </source>
</evidence>
<comment type="cofactor">
    <cofactor evidence="1">
        <name>FAD</name>
        <dbReference type="ChEBI" id="CHEBI:57692"/>
    </cofactor>
</comment>
<evidence type="ECO:0000313" key="8">
    <source>
        <dbReference type="EMBL" id="CAL0304776.1"/>
    </source>
</evidence>
<evidence type="ECO:0000259" key="7">
    <source>
        <dbReference type="Pfam" id="PF09265"/>
    </source>
</evidence>
<dbReference type="InterPro" id="IPR016167">
    <property type="entry name" value="FAD-bd_PCMH_sub1"/>
</dbReference>
<evidence type="ECO:0000256" key="4">
    <source>
        <dbReference type="ARBA" id="ARBA00022827"/>
    </source>
</evidence>
<gene>
    <name evidence="8" type="ORF">LLUT_LOCUS5836</name>
</gene>
<comment type="caution">
    <text evidence="8">The sequence shown here is derived from an EMBL/GenBank/DDBJ whole genome shotgun (WGS) entry which is preliminary data.</text>
</comment>
<dbReference type="GO" id="GO:0019139">
    <property type="term" value="F:cytokinin dehydrogenase activity"/>
    <property type="evidence" value="ECO:0007669"/>
    <property type="project" value="InterPro"/>
</dbReference>
<evidence type="ECO:0000256" key="3">
    <source>
        <dbReference type="ARBA" id="ARBA00022630"/>
    </source>
</evidence>
<dbReference type="GO" id="GO:0050660">
    <property type="term" value="F:flavin adenine dinucleotide binding"/>
    <property type="evidence" value="ECO:0007669"/>
    <property type="project" value="InterPro"/>
</dbReference>
<evidence type="ECO:0000256" key="2">
    <source>
        <dbReference type="ARBA" id="ARBA00005466"/>
    </source>
</evidence>
<dbReference type="Gene3D" id="3.40.462.10">
    <property type="entry name" value="FAD-linked oxidases, C-terminal domain"/>
    <property type="match status" value="1"/>
</dbReference>
<keyword evidence="3" id="KW-0285">Flavoprotein</keyword>
<evidence type="ECO:0000256" key="1">
    <source>
        <dbReference type="ARBA" id="ARBA00001974"/>
    </source>
</evidence>
<keyword evidence="6" id="KW-0732">Signal</keyword>
<name>A0AAV1W681_LUPLU</name>
<dbReference type="InterPro" id="IPR015345">
    <property type="entry name" value="Cytokinin_DH_FAD/cytokin-bd"/>
</dbReference>
<keyword evidence="5" id="KW-0560">Oxidoreductase</keyword>
<proteinExistence type="inferred from homology"/>
<evidence type="ECO:0000256" key="6">
    <source>
        <dbReference type="SAM" id="SignalP"/>
    </source>
</evidence>
<feature type="chain" id="PRO_5043954141" description="Cytokinin dehydrogenase 1 FAD/cytokinin binding domain-containing protein" evidence="6">
    <location>
        <begin position="27"/>
        <end position="358"/>
    </location>
</feature>
<evidence type="ECO:0000256" key="5">
    <source>
        <dbReference type="ARBA" id="ARBA00023002"/>
    </source>
</evidence>
<dbReference type="AlphaFoldDB" id="A0AAV1W681"/>